<evidence type="ECO:0000313" key="1">
    <source>
        <dbReference type="EMBL" id="AGS82153.1"/>
    </source>
</evidence>
<accession>S5WBI9</accession>
<dbReference type="EMBL" id="KF147891">
    <property type="protein sequence ID" value="AGS82153.1"/>
    <property type="molecule type" value="Genomic_DNA"/>
</dbReference>
<dbReference type="RefSeq" id="YP_008433600.1">
    <property type="nucleotide sequence ID" value="NC_022096.1"/>
</dbReference>
<protein>
    <submittedName>
        <fullName evidence="1">Uncharacterized protein</fullName>
    </submittedName>
</protein>
<reference evidence="1 2" key="1">
    <citation type="journal article" date="2014" name="Genome Announc.">
        <title>Complete Genome Sequence of the Novel Giant Pseudomonas Phage PaBG.</title>
        <authorList>
            <person name="Sykilinda N.N."/>
            <person name="Bondar A.A."/>
            <person name="Gorshkova A.S."/>
            <person name="Kurochkina L.P."/>
            <person name="Kulikov E.E."/>
            <person name="Shneider M.M."/>
            <person name="Kadykov V.A."/>
            <person name="Solovjeva N.V."/>
            <person name="Kabilov M.R."/>
            <person name="Mesyanzhinov V.V."/>
            <person name="Vlassov V.V."/>
            <person name="Drukker V.V."/>
            <person name="Miroshnikov K.A."/>
        </authorList>
    </citation>
    <scope>NUCLEOTIDE SEQUENCE [LARGE SCALE GENOMIC DNA]</scope>
</reference>
<name>S5WBI9_9CAUD</name>
<dbReference type="KEGG" id="vg:16574955"/>
<proteinExistence type="predicted"/>
<sequence length="84" mass="9690">MTGEDRRVLSNLMEKIEAIHSIRDHAKYIYFVQKAMEEAKKRNAVSYYGRFKTMLMAARLSKRAFETRLSSRGITTSVAMAITL</sequence>
<evidence type="ECO:0000313" key="2">
    <source>
        <dbReference type="Proteomes" id="UP000015545"/>
    </source>
</evidence>
<keyword evidence="2" id="KW-1185">Reference proteome</keyword>
<dbReference type="Proteomes" id="UP000015545">
    <property type="component" value="Segment"/>
</dbReference>
<gene>
    <name evidence="1" type="ORF">PaBG_00270</name>
</gene>
<organism evidence="1 2">
    <name type="scientific">Pseudomonas phage PaBG</name>
    <dbReference type="NCBI Taxonomy" id="1335230"/>
    <lineage>
        <taxon>Viruses</taxon>
        <taxon>Duplodnaviria</taxon>
        <taxon>Heunggongvirae</taxon>
        <taxon>Uroviricota</taxon>
        <taxon>Caudoviricetes</taxon>
        <taxon>Baikalvirus</taxon>
        <taxon>Baikalvirus PaBG</taxon>
    </lineage>
</organism>